<dbReference type="InterPro" id="IPR000111">
    <property type="entry name" value="Glyco_hydro_27/36_CS"/>
</dbReference>
<comment type="catalytic activity">
    <reaction evidence="1 8">
        <text>Hydrolysis of terminal, non-reducing alpha-D-galactose residues in alpha-D-galactosides, including galactose oligosaccharides, galactomannans and galactolipids.</text>
        <dbReference type="EC" id="3.2.1.22"/>
    </reaction>
</comment>
<evidence type="ECO:0000256" key="1">
    <source>
        <dbReference type="ARBA" id="ARBA00001255"/>
    </source>
</evidence>
<gene>
    <name evidence="11" type="ORF">RND81_10G088900</name>
</gene>
<sequence>MKNLASFCLLFIPLLLLLLLCSISVTNAGRILPQLIQNHNKLLFTSKFNQIYDTSKYGKLQLSNGLAQTPQMGWNSWNFFACDINESLIKQTADALVSTGLADLGYNYVNIDDCWSKPVRNLEGHLVPDPKTFPSGIKALADYVHAKGLKLGIYSDAGVFTCQVRPGSLLHEKSDAHQFASWGVDYLKYDNCYNLGIPPKERYPPMQEALNATQRPIFYSLCEWGVDDPALWADQVGNSLRTTDDINDSWESMTSIADINNKWASYAGPGGWNDPDMLEVGNGGMDYQEYRSHFSVWALIKAPLLIGCDVRDMTAETREIITNSEVIAVNQDPLGVQGRLVHAFGPDGCQQVWAGPLTGNRLAVVLWNRCPSAATISAGWDVLGIESSISVSVRDLWEHKEVATDAVSSFGVQVHPHGCAMYVFTPQLGTHSIM</sequence>
<accession>A0AAW1HZQ6</accession>
<dbReference type="PANTHER" id="PTHR11452">
    <property type="entry name" value="ALPHA-GALACTOSIDASE/ALPHA-N-ACETYLGALACTOSAMINIDASE"/>
    <property type="match status" value="1"/>
</dbReference>
<dbReference type="PRINTS" id="PR00740">
    <property type="entry name" value="GLHYDRLASE27"/>
</dbReference>
<dbReference type="InterPro" id="IPR002241">
    <property type="entry name" value="Glyco_hydro_27"/>
</dbReference>
<dbReference type="EMBL" id="JBDFQZ010000010">
    <property type="protein sequence ID" value="KAK9682681.1"/>
    <property type="molecule type" value="Genomic_DNA"/>
</dbReference>
<evidence type="ECO:0000256" key="7">
    <source>
        <dbReference type="ARBA" id="ARBA00023295"/>
    </source>
</evidence>
<proteinExistence type="inferred from homology"/>
<dbReference type="FunFam" id="3.20.20.70:FF:000093">
    <property type="entry name" value="Alpha-galactosidase"/>
    <property type="match status" value="1"/>
</dbReference>
<dbReference type="InterPro" id="IPR041233">
    <property type="entry name" value="Melibiase_C"/>
</dbReference>
<dbReference type="InterPro" id="IPR017853">
    <property type="entry name" value="GH"/>
</dbReference>
<dbReference type="SUPFAM" id="SSF51445">
    <property type="entry name" value="(Trans)glycosidases"/>
    <property type="match status" value="1"/>
</dbReference>
<dbReference type="GO" id="GO:0004557">
    <property type="term" value="F:alpha-galactosidase activity"/>
    <property type="evidence" value="ECO:0007669"/>
    <property type="project" value="UniProtKB-EC"/>
</dbReference>
<feature type="chain" id="PRO_5043609608" description="Alpha-galactosidase" evidence="9">
    <location>
        <begin position="29"/>
        <end position="434"/>
    </location>
</feature>
<evidence type="ECO:0000256" key="8">
    <source>
        <dbReference type="RuleBase" id="RU361168"/>
    </source>
</evidence>
<dbReference type="Pfam" id="PF17801">
    <property type="entry name" value="Melibiase_C"/>
    <property type="match status" value="1"/>
</dbReference>
<name>A0AAW1HZQ6_SAPOF</name>
<dbReference type="SUPFAM" id="SSF51011">
    <property type="entry name" value="Glycosyl hydrolase domain"/>
    <property type="match status" value="1"/>
</dbReference>
<evidence type="ECO:0000256" key="9">
    <source>
        <dbReference type="SAM" id="SignalP"/>
    </source>
</evidence>
<keyword evidence="12" id="KW-1185">Reference proteome</keyword>
<comment type="caution">
    <text evidence="11">The sequence shown here is derived from an EMBL/GenBank/DDBJ whole genome shotgun (WGS) entry which is preliminary data.</text>
</comment>
<keyword evidence="4 9" id="KW-0732">Signal</keyword>
<dbReference type="InterPro" id="IPR013780">
    <property type="entry name" value="Glyco_hydro_b"/>
</dbReference>
<evidence type="ECO:0000259" key="10">
    <source>
        <dbReference type="Pfam" id="PF17801"/>
    </source>
</evidence>
<comment type="similarity">
    <text evidence="2 8">Belongs to the glycosyl hydrolase 27 family.</text>
</comment>
<feature type="domain" description="Alpha galactosidase C-terminal" evidence="10">
    <location>
        <begin position="347"/>
        <end position="423"/>
    </location>
</feature>
<dbReference type="CDD" id="cd14792">
    <property type="entry name" value="GH27"/>
    <property type="match status" value="1"/>
</dbReference>
<feature type="signal peptide" evidence="9">
    <location>
        <begin position="1"/>
        <end position="28"/>
    </location>
</feature>
<evidence type="ECO:0000256" key="5">
    <source>
        <dbReference type="ARBA" id="ARBA00022801"/>
    </source>
</evidence>
<dbReference type="InterPro" id="IPR013785">
    <property type="entry name" value="Aldolase_TIM"/>
</dbReference>
<evidence type="ECO:0000256" key="4">
    <source>
        <dbReference type="ARBA" id="ARBA00022729"/>
    </source>
</evidence>
<dbReference type="Proteomes" id="UP001443914">
    <property type="component" value="Unassembled WGS sequence"/>
</dbReference>
<dbReference type="FunFam" id="2.60.40.1180:FF:000008">
    <property type="entry name" value="Alpha-galactosidase"/>
    <property type="match status" value="1"/>
</dbReference>
<keyword evidence="7 8" id="KW-0326">Glycosidase</keyword>
<dbReference type="Pfam" id="PF16499">
    <property type="entry name" value="Melibiase_2"/>
    <property type="match status" value="1"/>
</dbReference>
<dbReference type="Gene3D" id="3.20.20.70">
    <property type="entry name" value="Aldolase class I"/>
    <property type="match status" value="1"/>
</dbReference>
<dbReference type="Gene3D" id="2.60.40.1180">
    <property type="entry name" value="Golgi alpha-mannosidase II"/>
    <property type="match status" value="1"/>
</dbReference>
<evidence type="ECO:0000256" key="3">
    <source>
        <dbReference type="ARBA" id="ARBA00012755"/>
    </source>
</evidence>
<dbReference type="PANTHER" id="PTHR11452:SF75">
    <property type="entry name" value="ALPHA-GALACTOSIDASE MEL1"/>
    <property type="match status" value="1"/>
</dbReference>
<dbReference type="EC" id="3.2.1.22" evidence="3 8"/>
<evidence type="ECO:0000313" key="11">
    <source>
        <dbReference type="EMBL" id="KAK9682681.1"/>
    </source>
</evidence>
<reference evidence="11" key="1">
    <citation type="submission" date="2024-03" db="EMBL/GenBank/DDBJ databases">
        <title>WGS assembly of Saponaria officinalis var. Norfolk2.</title>
        <authorList>
            <person name="Jenkins J."/>
            <person name="Shu S."/>
            <person name="Grimwood J."/>
            <person name="Barry K."/>
            <person name="Goodstein D."/>
            <person name="Schmutz J."/>
            <person name="Leebens-Mack J."/>
            <person name="Osbourn A."/>
        </authorList>
    </citation>
    <scope>NUCLEOTIDE SEQUENCE [LARGE SCALE GENOMIC DNA]</scope>
    <source>
        <strain evidence="11">JIC</strain>
    </source>
</reference>
<dbReference type="AlphaFoldDB" id="A0AAW1HZQ6"/>
<evidence type="ECO:0000256" key="6">
    <source>
        <dbReference type="ARBA" id="ARBA00023157"/>
    </source>
</evidence>
<keyword evidence="5 8" id="KW-0378">Hydrolase</keyword>
<evidence type="ECO:0000256" key="2">
    <source>
        <dbReference type="ARBA" id="ARBA00009743"/>
    </source>
</evidence>
<protein>
    <recommendedName>
        <fullName evidence="3 8">Alpha-galactosidase</fullName>
        <ecNumber evidence="3 8">3.2.1.22</ecNumber>
    </recommendedName>
    <alternativeName>
        <fullName evidence="8">Melibiase</fullName>
    </alternativeName>
</protein>
<organism evidence="11 12">
    <name type="scientific">Saponaria officinalis</name>
    <name type="common">Common soapwort</name>
    <name type="synonym">Lychnis saponaria</name>
    <dbReference type="NCBI Taxonomy" id="3572"/>
    <lineage>
        <taxon>Eukaryota</taxon>
        <taxon>Viridiplantae</taxon>
        <taxon>Streptophyta</taxon>
        <taxon>Embryophyta</taxon>
        <taxon>Tracheophyta</taxon>
        <taxon>Spermatophyta</taxon>
        <taxon>Magnoliopsida</taxon>
        <taxon>eudicotyledons</taxon>
        <taxon>Gunneridae</taxon>
        <taxon>Pentapetalae</taxon>
        <taxon>Caryophyllales</taxon>
        <taxon>Caryophyllaceae</taxon>
        <taxon>Caryophylleae</taxon>
        <taxon>Saponaria</taxon>
    </lineage>
</organism>
<dbReference type="GO" id="GO:0005975">
    <property type="term" value="P:carbohydrate metabolic process"/>
    <property type="evidence" value="ECO:0007669"/>
    <property type="project" value="InterPro"/>
</dbReference>
<evidence type="ECO:0000313" key="12">
    <source>
        <dbReference type="Proteomes" id="UP001443914"/>
    </source>
</evidence>
<keyword evidence="6 8" id="KW-1015">Disulfide bond</keyword>
<dbReference type="PROSITE" id="PS00512">
    <property type="entry name" value="ALPHA_GALACTOSIDASE"/>
    <property type="match status" value="1"/>
</dbReference>